<dbReference type="Gene3D" id="3.40.50.720">
    <property type="entry name" value="NAD(P)-binding Rossmann-like Domain"/>
    <property type="match status" value="1"/>
</dbReference>
<dbReference type="SUPFAM" id="SSF51735">
    <property type="entry name" value="NAD(P)-binding Rossmann-fold domains"/>
    <property type="match status" value="1"/>
</dbReference>
<dbReference type="InterPro" id="IPR003462">
    <property type="entry name" value="ODC_Mu_crystall"/>
</dbReference>
<accession>A0A916THH2</accession>
<proteinExistence type="predicted"/>
<evidence type="ECO:0000313" key="2">
    <source>
        <dbReference type="Proteomes" id="UP000621454"/>
    </source>
</evidence>
<name>A0A916THH2_9ACTN</name>
<evidence type="ECO:0000313" key="1">
    <source>
        <dbReference type="EMBL" id="GGB45189.1"/>
    </source>
</evidence>
<dbReference type="PANTHER" id="PTHR13812:SF19">
    <property type="entry name" value="KETIMINE REDUCTASE MU-CRYSTALLIN"/>
    <property type="match status" value="1"/>
</dbReference>
<dbReference type="InterPro" id="IPR023401">
    <property type="entry name" value="ODC_N"/>
</dbReference>
<dbReference type="RefSeq" id="WP_188588394.1">
    <property type="nucleotide sequence ID" value="NZ_BMGC01000042.1"/>
</dbReference>
<dbReference type="InterPro" id="IPR036291">
    <property type="entry name" value="NAD(P)-bd_dom_sf"/>
</dbReference>
<dbReference type="AlphaFoldDB" id="A0A916THH2"/>
<dbReference type="EMBL" id="BMGC01000042">
    <property type="protein sequence ID" value="GGB45189.1"/>
    <property type="molecule type" value="Genomic_DNA"/>
</dbReference>
<organism evidence="1 2">
    <name type="scientific">Gordonia jinhuaensis</name>
    <dbReference type="NCBI Taxonomy" id="1517702"/>
    <lineage>
        <taxon>Bacteria</taxon>
        <taxon>Bacillati</taxon>
        <taxon>Actinomycetota</taxon>
        <taxon>Actinomycetes</taxon>
        <taxon>Mycobacteriales</taxon>
        <taxon>Gordoniaceae</taxon>
        <taxon>Gordonia</taxon>
    </lineage>
</organism>
<reference evidence="1" key="1">
    <citation type="journal article" date="2014" name="Int. J. Syst. Evol. Microbiol.">
        <title>Complete genome sequence of Corynebacterium casei LMG S-19264T (=DSM 44701T), isolated from a smear-ripened cheese.</title>
        <authorList>
            <consortium name="US DOE Joint Genome Institute (JGI-PGF)"/>
            <person name="Walter F."/>
            <person name="Albersmeier A."/>
            <person name="Kalinowski J."/>
            <person name="Ruckert C."/>
        </authorList>
    </citation>
    <scope>NUCLEOTIDE SEQUENCE</scope>
    <source>
        <strain evidence="1">CGMCC 1.12827</strain>
    </source>
</reference>
<dbReference type="Pfam" id="PF02423">
    <property type="entry name" value="OCD_Mu_crystall"/>
    <property type="match status" value="1"/>
</dbReference>
<dbReference type="Proteomes" id="UP000621454">
    <property type="component" value="Unassembled WGS sequence"/>
</dbReference>
<protein>
    <submittedName>
        <fullName evidence="1">Ornithine cyclodeaminase</fullName>
    </submittedName>
</protein>
<reference evidence="1" key="2">
    <citation type="submission" date="2020-09" db="EMBL/GenBank/DDBJ databases">
        <authorList>
            <person name="Sun Q."/>
            <person name="Zhou Y."/>
        </authorList>
    </citation>
    <scope>NUCLEOTIDE SEQUENCE</scope>
    <source>
        <strain evidence="1">CGMCC 1.12827</strain>
    </source>
</reference>
<gene>
    <name evidence="1" type="ORF">GCM10011489_35750</name>
</gene>
<dbReference type="PIRSF" id="PIRSF001439">
    <property type="entry name" value="CryM"/>
    <property type="match status" value="1"/>
</dbReference>
<comment type="caution">
    <text evidence="1">The sequence shown here is derived from an EMBL/GenBank/DDBJ whole genome shotgun (WGS) entry which is preliminary data.</text>
</comment>
<sequence>MDIRFVTADEVAASVSPARAVEAIRAALCGGLDPAGDPARTSVPVASGQLLLMPSEFGDVVGTKIATVAPANPDTGLPRIQAVYVVIDGATLTPSVLIDGTALTTLRTPAVSVAAVTDHLRARTGPLRVAVFGAGPQGLGHVATLRDVLGDTVIGEVTYIVREPARAATPTGASAGDVVAAGSHAATEALRGADIVVTATGSAVPVFDSTQIASDAVVLAVGSHEPDRRELDTDLMSRAQVVVEDRATALRESGDIVMAVDEGTLTPDDLLPMAAVVTGSAPLTDERPVVFKSSGMSWEDAVVAATVAQATADLNSPTEPVD</sequence>
<dbReference type="Gene3D" id="3.30.1780.10">
    <property type="entry name" value="ornithine cyclodeaminase, domain 1"/>
    <property type="match status" value="1"/>
</dbReference>
<dbReference type="GO" id="GO:0005737">
    <property type="term" value="C:cytoplasm"/>
    <property type="evidence" value="ECO:0007669"/>
    <property type="project" value="TreeGrafter"/>
</dbReference>
<keyword evidence="2" id="KW-1185">Reference proteome</keyword>
<dbReference type="PANTHER" id="PTHR13812">
    <property type="entry name" value="KETIMINE REDUCTASE MU-CRYSTALLIN"/>
    <property type="match status" value="1"/>
</dbReference>